<dbReference type="SUPFAM" id="SSF57903">
    <property type="entry name" value="FYVE/PHD zinc finger"/>
    <property type="match status" value="1"/>
</dbReference>
<feature type="compositionally biased region" description="Basic and acidic residues" evidence="6">
    <location>
        <begin position="131"/>
        <end position="149"/>
    </location>
</feature>
<feature type="region of interest" description="Disordered" evidence="6">
    <location>
        <begin position="603"/>
        <end position="629"/>
    </location>
</feature>
<feature type="region of interest" description="Disordered" evidence="6">
    <location>
        <begin position="20"/>
        <end position="213"/>
    </location>
</feature>
<feature type="non-terminal residue" evidence="8">
    <location>
        <position position="1"/>
    </location>
</feature>
<dbReference type="InterPro" id="IPR013083">
    <property type="entry name" value="Znf_RING/FYVE/PHD"/>
</dbReference>
<sequence>MAYTLRPQGKNVAYADLCADSNDTESDSNNHDQDYSRMRPRKPTKRRNTTSSTTRAIKTKKMDLIMDSSARRTRHTRNHLSKKTAAGGQNMESSGVGQSSRVGRGSPLHEDPSPSMENGTPASTIGQDSDSPSKKTGDEHNKETTEDRQSLGVEKSSRMKKGPNNEIGRSAKSSRTKRGSVLLEHTRPTTENNCSRTLEGHSSSMRISSSLPKGTSSSKKTILSWLIDCKIIEEDEQVYYYKDDTKESAAITGAITRVGILCSCCQEEISVWTFEKHADSDLKQPYKHICLPKKGTSLQDCLTTAWYAPPEQKRREPFDYTLKDQNDSACLICGDGGDLFYCTNKKCHSAYHAFCMDMKSNANVGFPVALGIVPIAFANTVVLNVNRNRSHACSVTKSIYEKLESSLATRTDISEGISWRVIQPVDMISKLHLARTLRLENNLKVAIAFKLMNESFKTITDSDTGIDVVHGVLYSLQSDLKRINFSRFHTFILEKDDAIICAASIRIHGRRFAEMPFIATDETFRGQGFCSQLMTAIESYLSDIKVQTLIILAVPDTSEMWKLKYGFQELTRELHKEINSYSILMLPNAIKLCKDLKSLAEGTSESEYPQETENQNADKELLDLNMDPA</sequence>
<evidence type="ECO:0000256" key="5">
    <source>
        <dbReference type="ARBA" id="ARBA00023242"/>
    </source>
</evidence>
<dbReference type="InterPro" id="IPR011011">
    <property type="entry name" value="Znf_FYVE_PHD"/>
</dbReference>
<dbReference type="SUPFAM" id="SSF55729">
    <property type="entry name" value="Acyl-CoA N-acyltransferases (Nat)"/>
    <property type="match status" value="1"/>
</dbReference>
<reference evidence="8" key="1">
    <citation type="submission" date="2018-05" db="EMBL/GenBank/DDBJ databases">
        <title>Draft genome of Mucuna pruriens seed.</title>
        <authorList>
            <person name="Nnadi N.E."/>
            <person name="Vos R."/>
            <person name="Hasami M.H."/>
            <person name="Devisetty U.K."/>
            <person name="Aguiy J.C."/>
        </authorList>
    </citation>
    <scope>NUCLEOTIDE SEQUENCE [LARGE SCALE GENOMIC DNA]</scope>
    <source>
        <strain evidence="8">JCA_2017</strain>
    </source>
</reference>
<dbReference type="OrthoDB" id="429143at2759"/>
<evidence type="ECO:0000259" key="7">
    <source>
        <dbReference type="PROSITE" id="PS51186"/>
    </source>
</evidence>
<keyword evidence="2" id="KW-0479">Metal-binding</keyword>
<evidence type="ECO:0000256" key="2">
    <source>
        <dbReference type="ARBA" id="ARBA00022723"/>
    </source>
</evidence>
<feature type="compositionally biased region" description="Polar residues" evidence="6">
    <location>
        <begin position="115"/>
        <end position="130"/>
    </location>
</feature>
<organism evidence="8 9">
    <name type="scientific">Mucuna pruriens</name>
    <name type="common">Velvet bean</name>
    <name type="synonym">Dolichos pruriens</name>
    <dbReference type="NCBI Taxonomy" id="157652"/>
    <lineage>
        <taxon>Eukaryota</taxon>
        <taxon>Viridiplantae</taxon>
        <taxon>Streptophyta</taxon>
        <taxon>Embryophyta</taxon>
        <taxon>Tracheophyta</taxon>
        <taxon>Spermatophyta</taxon>
        <taxon>Magnoliopsida</taxon>
        <taxon>eudicotyledons</taxon>
        <taxon>Gunneridae</taxon>
        <taxon>Pentapetalae</taxon>
        <taxon>rosids</taxon>
        <taxon>fabids</taxon>
        <taxon>Fabales</taxon>
        <taxon>Fabaceae</taxon>
        <taxon>Papilionoideae</taxon>
        <taxon>50 kb inversion clade</taxon>
        <taxon>NPAAA clade</taxon>
        <taxon>indigoferoid/millettioid clade</taxon>
        <taxon>Phaseoleae</taxon>
        <taxon>Mucuna</taxon>
    </lineage>
</organism>
<gene>
    <name evidence="8" type="primary">IDM1</name>
    <name evidence="8" type="ORF">CR513_22326</name>
</gene>
<comment type="subcellular location">
    <subcellularLocation>
        <location evidence="1">Nucleus</location>
    </subcellularLocation>
</comment>
<dbReference type="Gene3D" id="3.30.40.10">
    <property type="entry name" value="Zinc/RING finger domain, C3HC4 (zinc finger)"/>
    <property type="match status" value="1"/>
</dbReference>
<dbReference type="InterPro" id="IPR032308">
    <property type="entry name" value="TDBD"/>
</dbReference>
<dbReference type="GO" id="GO:0003714">
    <property type="term" value="F:transcription corepressor activity"/>
    <property type="evidence" value="ECO:0007669"/>
    <property type="project" value="InterPro"/>
</dbReference>
<evidence type="ECO:0000313" key="8">
    <source>
        <dbReference type="EMBL" id="RDX95177.1"/>
    </source>
</evidence>
<feature type="compositionally biased region" description="Polar residues" evidence="6">
    <location>
        <begin position="189"/>
        <end position="207"/>
    </location>
</feature>
<comment type="caution">
    <text evidence="8">The sequence shown here is derived from an EMBL/GenBank/DDBJ whole genome shotgun (WGS) entry which is preliminary data.</text>
</comment>
<name>A0A371GXA5_MUCPR</name>
<keyword evidence="9" id="KW-1185">Reference proteome</keyword>
<feature type="domain" description="N-acetyltransferase" evidence="7">
    <location>
        <begin position="447"/>
        <end position="590"/>
    </location>
</feature>
<dbReference type="GO" id="GO:0005634">
    <property type="term" value="C:nucleus"/>
    <property type="evidence" value="ECO:0007669"/>
    <property type="project" value="UniProtKB-SubCell"/>
</dbReference>
<dbReference type="InterPro" id="IPR042163">
    <property type="entry name" value="PHF12"/>
</dbReference>
<dbReference type="PROSITE" id="PS51186">
    <property type="entry name" value="GNAT"/>
    <property type="match status" value="1"/>
</dbReference>
<keyword evidence="4" id="KW-0862">Zinc</keyword>
<evidence type="ECO:0000256" key="1">
    <source>
        <dbReference type="ARBA" id="ARBA00004123"/>
    </source>
</evidence>
<feature type="compositionally biased region" description="Basic and acidic residues" evidence="6">
    <location>
        <begin position="28"/>
        <end position="37"/>
    </location>
</feature>
<feature type="compositionally biased region" description="Basic residues" evidence="6">
    <location>
        <begin position="38"/>
        <end position="48"/>
    </location>
</feature>
<evidence type="ECO:0000256" key="4">
    <source>
        <dbReference type="ARBA" id="ARBA00022833"/>
    </source>
</evidence>
<dbReference type="STRING" id="157652.A0A371GXA5"/>
<evidence type="ECO:0000256" key="6">
    <source>
        <dbReference type="SAM" id="MobiDB-lite"/>
    </source>
</evidence>
<dbReference type="AlphaFoldDB" id="A0A371GXA5"/>
<dbReference type="GO" id="GO:0016747">
    <property type="term" value="F:acyltransferase activity, transferring groups other than amino-acyl groups"/>
    <property type="evidence" value="ECO:0007669"/>
    <property type="project" value="InterPro"/>
</dbReference>
<dbReference type="EMBL" id="QJKJ01004187">
    <property type="protein sequence ID" value="RDX95177.1"/>
    <property type="molecule type" value="Genomic_DNA"/>
</dbReference>
<feature type="compositionally biased region" description="Polar residues" evidence="6">
    <location>
        <begin position="603"/>
        <end position="615"/>
    </location>
</feature>
<dbReference type="PANTHER" id="PTHR46309:SF5">
    <property type="entry name" value="GNAT FAMILY ACETYLTRANSFERASE"/>
    <property type="match status" value="1"/>
</dbReference>
<dbReference type="GO" id="GO:0008270">
    <property type="term" value="F:zinc ion binding"/>
    <property type="evidence" value="ECO:0007669"/>
    <property type="project" value="UniProtKB-KW"/>
</dbReference>
<dbReference type="Proteomes" id="UP000257109">
    <property type="component" value="Unassembled WGS sequence"/>
</dbReference>
<dbReference type="Pfam" id="PF16135">
    <property type="entry name" value="TDBD"/>
    <property type="match status" value="1"/>
</dbReference>
<dbReference type="CDD" id="cd04301">
    <property type="entry name" value="NAT_SF"/>
    <property type="match status" value="1"/>
</dbReference>
<feature type="compositionally biased region" description="Low complexity" evidence="6">
    <location>
        <begin position="93"/>
        <end position="106"/>
    </location>
</feature>
<dbReference type="GO" id="GO:0006357">
    <property type="term" value="P:regulation of transcription by RNA polymerase II"/>
    <property type="evidence" value="ECO:0007669"/>
    <property type="project" value="TreeGrafter"/>
</dbReference>
<dbReference type="Pfam" id="PF23209">
    <property type="entry name" value="IDM1_C"/>
    <property type="match status" value="1"/>
</dbReference>
<dbReference type="InterPro" id="IPR000182">
    <property type="entry name" value="GNAT_dom"/>
</dbReference>
<dbReference type="InterPro" id="IPR056511">
    <property type="entry name" value="IDM1_C"/>
</dbReference>
<evidence type="ECO:0000256" key="3">
    <source>
        <dbReference type="ARBA" id="ARBA00022771"/>
    </source>
</evidence>
<dbReference type="InterPro" id="IPR016181">
    <property type="entry name" value="Acyl_CoA_acyltransferase"/>
</dbReference>
<dbReference type="PANTHER" id="PTHR46309">
    <property type="entry name" value="PHD FINGER PROTEIN 12"/>
    <property type="match status" value="1"/>
</dbReference>
<feature type="compositionally biased region" description="Basic residues" evidence="6">
    <location>
        <begin position="71"/>
        <end position="82"/>
    </location>
</feature>
<keyword evidence="5" id="KW-0539">Nucleus</keyword>
<evidence type="ECO:0000313" key="9">
    <source>
        <dbReference type="Proteomes" id="UP000257109"/>
    </source>
</evidence>
<keyword evidence="3" id="KW-0863">Zinc-finger</keyword>
<proteinExistence type="predicted"/>
<protein>
    <submittedName>
        <fullName evidence="8">Increased DNA methylation 1</fullName>
    </submittedName>
</protein>
<accession>A0A371GXA5</accession>
<dbReference type="Gene3D" id="3.40.630.30">
    <property type="match status" value="1"/>
</dbReference>